<evidence type="ECO:0000256" key="2">
    <source>
        <dbReference type="ARBA" id="ARBA00022692"/>
    </source>
</evidence>
<evidence type="ECO:0000256" key="5">
    <source>
        <dbReference type="SAM" id="Phobius"/>
    </source>
</evidence>
<keyword evidence="7" id="KW-1185">Reference proteome</keyword>
<gene>
    <name evidence="6" type="ordered locus">Mlab_1510</name>
</gene>
<feature type="transmembrane region" description="Helical" evidence="5">
    <location>
        <begin position="355"/>
        <end position="378"/>
    </location>
</feature>
<feature type="transmembrane region" description="Helical" evidence="5">
    <location>
        <begin position="157"/>
        <end position="174"/>
    </location>
</feature>
<dbReference type="AlphaFoldDB" id="A2STL8"/>
<dbReference type="NCBIfam" id="TIGR00785">
    <property type="entry name" value="dass"/>
    <property type="match status" value="1"/>
</dbReference>
<dbReference type="STRING" id="410358.Mlab_1510"/>
<keyword evidence="3 5" id="KW-1133">Transmembrane helix</keyword>
<evidence type="ECO:0000256" key="1">
    <source>
        <dbReference type="ARBA" id="ARBA00004141"/>
    </source>
</evidence>
<feature type="transmembrane region" description="Helical" evidence="5">
    <location>
        <begin position="21"/>
        <end position="39"/>
    </location>
</feature>
<dbReference type="InterPro" id="IPR001898">
    <property type="entry name" value="SLC13A/DASS"/>
</dbReference>
<dbReference type="KEGG" id="mla:Mlab_1510"/>
<feature type="transmembrane region" description="Helical" evidence="5">
    <location>
        <begin position="324"/>
        <end position="343"/>
    </location>
</feature>
<feature type="transmembrane region" description="Helical" evidence="5">
    <location>
        <begin position="186"/>
        <end position="212"/>
    </location>
</feature>
<dbReference type="CDD" id="cd01115">
    <property type="entry name" value="SLC13_permease"/>
    <property type="match status" value="1"/>
</dbReference>
<dbReference type="EMBL" id="CP000559">
    <property type="protein sequence ID" value="ABN07674.1"/>
    <property type="molecule type" value="Genomic_DNA"/>
</dbReference>
<feature type="transmembrane region" description="Helical" evidence="5">
    <location>
        <begin position="398"/>
        <end position="429"/>
    </location>
</feature>
<feature type="transmembrane region" description="Helical" evidence="5">
    <location>
        <begin position="232"/>
        <end position="254"/>
    </location>
</feature>
<dbReference type="PANTHER" id="PTHR10283:SF82">
    <property type="entry name" value="SOLUTE CARRIER FAMILY 13 MEMBER 2"/>
    <property type="match status" value="1"/>
</dbReference>
<reference evidence="6 7" key="1">
    <citation type="journal article" date="2009" name="Stand. Genomic Sci.">
        <title>Complete genome sequence of Methanocorpusculum labreanum type strain Z.</title>
        <authorList>
            <person name="Anderson I.J."/>
            <person name="Sieprawska-Lupa M."/>
            <person name="Goltsman E."/>
            <person name="Lapidus A."/>
            <person name="Copeland A."/>
            <person name="Glavina Del Rio T."/>
            <person name="Tice H."/>
            <person name="Dalin E."/>
            <person name="Barry K."/>
            <person name="Pitluck S."/>
            <person name="Hauser L."/>
            <person name="Land M."/>
            <person name="Lucas S."/>
            <person name="Richardson P."/>
            <person name="Whitman W.B."/>
            <person name="Kyrpides N.C."/>
        </authorList>
    </citation>
    <scope>NUCLEOTIDE SEQUENCE [LARGE SCALE GENOMIC DNA]</scope>
    <source>
        <strain evidence="7">ATCC 43576 / DSM 4855 / Z</strain>
    </source>
</reference>
<dbReference type="HOGENOM" id="CLU_005170_0_0_2"/>
<dbReference type="Proteomes" id="UP000000365">
    <property type="component" value="Chromosome"/>
</dbReference>
<evidence type="ECO:0000256" key="3">
    <source>
        <dbReference type="ARBA" id="ARBA00022989"/>
    </source>
</evidence>
<dbReference type="GO" id="GO:0008514">
    <property type="term" value="F:organic anion transmembrane transporter activity"/>
    <property type="evidence" value="ECO:0007669"/>
    <property type="project" value="UniProtKB-ARBA"/>
</dbReference>
<dbReference type="PANTHER" id="PTHR10283">
    <property type="entry name" value="SOLUTE CARRIER FAMILY 13 MEMBER"/>
    <property type="match status" value="1"/>
</dbReference>
<protein>
    <submittedName>
        <fullName evidence="6">Anion transporter</fullName>
    </submittedName>
</protein>
<evidence type="ECO:0000313" key="6">
    <source>
        <dbReference type="EMBL" id="ABN07674.1"/>
    </source>
</evidence>
<dbReference type="GO" id="GO:1905039">
    <property type="term" value="P:carboxylic acid transmembrane transport"/>
    <property type="evidence" value="ECO:0007669"/>
    <property type="project" value="UniProtKB-ARBA"/>
</dbReference>
<organism evidence="6 7">
    <name type="scientific">Methanocorpusculum labreanum (strain ATCC 43576 / DSM 4855 / Z)</name>
    <dbReference type="NCBI Taxonomy" id="410358"/>
    <lineage>
        <taxon>Archaea</taxon>
        <taxon>Methanobacteriati</taxon>
        <taxon>Methanobacteriota</taxon>
        <taxon>Stenosarchaea group</taxon>
        <taxon>Methanomicrobia</taxon>
        <taxon>Methanomicrobiales</taxon>
        <taxon>Methanocorpusculaceae</taxon>
        <taxon>Methanocorpusculum</taxon>
    </lineage>
</organism>
<proteinExistence type="predicted"/>
<keyword evidence="4 5" id="KW-0472">Membrane</keyword>
<feature type="transmembrane region" description="Helical" evidence="5">
    <location>
        <begin position="441"/>
        <end position="461"/>
    </location>
</feature>
<feature type="transmembrane region" description="Helical" evidence="5">
    <location>
        <begin position="288"/>
        <end position="304"/>
    </location>
</feature>
<name>A2STL8_METLZ</name>
<accession>A2STL8</accession>
<keyword evidence="2 5" id="KW-0812">Transmembrane</keyword>
<evidence type="ECO:0000313" key="7">
    <source>
        <dbReference type="Proteomes" id="UP000000365"/>
    </source>
</evidence>
<feature type="transmembrane region" description="Helical" evidence="5">
    <location>
        <begin position="70"/>
        <end position="88"/>
    </location>
</feature>
<feature type="transmembrane region" description="Helical" evidence="5">
    <location>
        <begin position="94"/>
        <end position="112"/>
    </location>
</feature>
<evidence type="ECO:0000256" key="4">
    <source>
        <dbReference type="ARBA" id="ARBA00023136"/>
    </source>
</evidence>
<dbReference type="eggNOG" id="arCOG00238">
    <property type="taxonomic scope" value="Archaea"/>
</dbReference>
<dbReference type="Pfam" id="PF00939">
    <property type="entry name" value="Na_sulph_symp"/>
    <property type="match status" value="1"/>
</dbReference>
<dbReference type="GO" id="GO:0005886">
    <property type="term" value="C:plasma membrane"/>
    <property type="evidence" value="ECO:0007669"/>
    <property type="project" value="TreeGrafter"/>
</dbReference>
<comment type="subcellular location">
    <subcellularLocation>
        <location evidence="1">Membrane</location>
        <topology evidence="1">Multi-pass membrane protein</topology>
    </subcellularLocation>
</comment>
<feature type="transmembrane region" description="Helical" evidence="5">
    <location>
        <begin position="481"/>
        <end position="505"/>
    </location>
</feature>
<sequence length="522" mass="56666">MKNSNAHYIPCSIKYVMKKGYGLILGLAAFLILLFAPIDPAVLPVEARLAAAVTVMMAIFWITQPIPIEATALIPLVAFPLLGILTPTEAAVPYADKVIFLFLGGFIIAMSMQRWGLHKRIALKIINITGTSPRRLILGFMIATAFLSMWMSNTATAMMMIPIAIAIVATVLPTKVFSEMEPPHKAFAGCLVLAVAYAAGVGGIGTLIGTPANGILSAQMALIFPESTPIDFFTWMEFGVPFVIVMILIIWLWLTRVAYKKMPNVLTNAKEALDKEVKELGPMSRGEKNTLFVFILTAFCWIFAKSKDFGAFTLPGLDVLIPSINDSTIAIFGALLLFFLPISWKKQEYTMNWQWAVRIPWGILLLFGGGMCLSAAFIKSGLAQTIVGYLEVLNGVPVLLIVLAIAILVTFLTELTSNTAIASVMMPILAVTAISLSMNPLVLMMTAAVCSSLAFMLPVATPPNAIAFGTEYVEMKDMVTAGWFLNLIGIAVFTIFVFTIVLWAFGITLDLPSWALASTVNI</sequence>